<organism evidence="10 11">
    <name type="scientific">Robertmurraya mangrovi</name>
    <dbReference type="NCBI Taxonomy" id="3098077"/>
    <lineage>
        <taxon>Bacteria</taxon>
        <taxon>Bacillati</taxon>
        <taxon>Bacillota</taxon>
        <taxon>Bacilli</taxon>
        <taxon>Bacillales</taxon>
        <taxon>Bacillaceae</taxon>
        <taxon>Robertmurraya</taxon>
    </lineage>
</organism>
<keyword evidence="11" id="KW-1185">Reference proteome</keyword>
<evidence type="ECO:0000256" key="3">
    <source>
        <dbReference type="ARBA" id="ARBA00023015"/>
    </source>
</evidence>
<keyword evidence="1 6" id="KW-0597">Phosphoprotein</keyword>
<gene>
    <name evidence="10" type="ORF">SM124_23680</name>
</gene>
<evidence type="ECO:0000256" key="1">
    <source>
        <dbReference type="ARBA" id="ARBA00022553"/>
    </source>
</evidence>
<feature type="domain" description="OmpR/PhoB-type" evidence="9">
    <location>
        <begin position="131"/>
        <end position="230"/>
    </location>
</feature>
<dbReference type="InterPro" id="IPR001789">
    <property type="entry name" value="Sig_transdc_resp-reg_receiver"/>
</dbReference>
<dbReference type="Pfam" id="PF00486">
    <property type="entry name" value="Trans_reg_C"/>
    <property type="match status" value="1"/>
</dbReference>
<dbReference type="InterPro" id="IPR039420">
    <property type="entry name" value="WalR-like"/>
</dbReference>
<protein>
    <submittedName>
        <fullName evidence="10">Response regulator transcription factor</fullName>
    </submittedName>
</protein>
<evidence type="ECO:0000259" key="8">
    <source>
        <dbReference type="PROSITE" id="PS50110"/>
    </source>
</evidence>
<dbReference type="Gene3D" id="3.40.50.2300">
    <property type="match status" value="1"/>
</dbReference>
<keyword evidence="2" id="KW-0902">Two-component regulatory system</keyword>
<keyword evidence="3" id="KW-0805">Transcription regulation</keyword>
<evidence type="ECO:0000256" key="6">
    <source>
        <dbReference type="PROSITE-ProRule" id="PRU00169"/>
    </source>
</evidence>
<dbReference type="InterPro" id="IPR036388">
    <property type="entry name" value="WH-like_DNA-bd_sf"/>
</dbReference>
<evidence type="ECO:0000259" key="9">
    <source>
        <dbReference type="PROSITE" id="PS51755"/>
    </source>
</evidence>
<dbReference type="EMBL" id="JAXOFX010000031">
    <property type="protein sequence ID" value="MDZ5474646.1"/>
    <property type="molecule type" value="Genomic_DNA"/>
</dbReference>
<dbReference type="CDD" id="cd17574">
    <property type="entry name" value="REC_OmpR"/>
    <property type="match status" value="1"/>
</dbReference>
<dbReference type="PROSITE" id="PS50110">
    <property type="entry name" value="RESPONSE_REGULATORY"/>
    <property type="match status" value="1"/>
</dbReference>
<accession>A0ABU5J5N5</accession>
<dbReference type="SMART" id="SM00862">
    <property type="entry name" value="Trans_reg_C"/>
    <property type="match status" value="1"/>
</dbReference>
<evidence type="ECO:0000256" key="4">
    <source>
        <dbReference type="ARBA" id="ARBA00023125"/>
    </source>
</evidence>
<dbReference type="InterPro" id="IPR011006">
    <property type="entry name" value="CheY-like_superfamily"/>
</dbReference>
<feature type="domain" description="Response regulatory" evidence="8">
    <location>
        <begin position="5"/>
        <end position="118"/>
    </location>
</feature>
<dbReference type="PANTHER" id="PTHR48111:SF2">
    <property type="entry name" value="RESPONSE REGULATOR SAER"/>
    <property type="match status" value="1"/>
</dbReference>
<reference evidence="10 11" key="1">
    <citation type="submission" date="2023-11" db="EMBL/GenBank/DDBJ databases">
        <title>Bacillus jintuensis, isolated from a mudflat on the Beibu Gulf coast.</title>
        <authorList>
            <person name="Li M."/>
        </authorList>
    </citation>
    <scope>NUCLEOTIDE SEQUENCE [LARGE SCALE GENOMIC DNA]</scope>
    <source>
        <strain evidence="10 11">31A1R</strain>
    </source>
</reference>
<dbReference type="CDD" id="cd00383">
    <property type="entry name" value="trans_reg_C"/>
    <property type="match status" value="1"/>
</dbReference>
<dbReference type="Gene3D" id="1.10.10.10">
    <property type="entry name" value="Winged helix-like DNA-binding domain superfamily/Winged helix DNA-binding domain"/>
    <property type="match status" value="1"/>
</dbReference>
<evidence type="ECO:0000256" key="2">
    <source>
        <dbReference type="ARBA" id="ARBA00023012"/>
    </source>
</evidence>
<dbReference type="InterPro" id="IPR001867">
    <property type="entry name" value="OmpR/PhoB-type_DNA-bd"/>
</dbReference>
<dbReference type="Gene3D" id="6.10.250.690">
    <property type="match status" value="1"/>
</dbReference>
<evidence type="ECO:0000256" key="7">
    <source>
        <dbReference type="PROSITE-ProRule" id="PRU01091"/>
    </source>
</evidence>
<feature type="DNA-binding region" description="OmpR/PhoB-type" evidence="7">
    <location>
        <begin position="131"/>
        <end position="230"/>
    </location>
</feature>
<comment type="caution">
    <text evidence="10">The sequence shown here is derived from an EMBL/GenBank/DDBJ whole genome shotgun (WGS) entry which is preliminary data.</text>
</comment>
<dbReference type="RefSeq" id="WP_322448926.1">
    <property type="nucleotide sequence ID" value="NZ_JAXOFX010000031.1"/>
</dbReference>
<evidence type="ECO:0000313" key="10">
    <source>
        <dbReference type="EMBL" id="MDZ5474646.1"/>
    </source>
</evidence>
<feature type="modified residue" description="4-aspartylphosphate" evidence="6">
    <location>
        <position position="54"/>
    </location>
</feature>
<evidence type="ECO:0000256" key="5">
    <source>
        <dbReference type="ARBA" id="ARBA00023163"/>
    </source>
</evidence>
<dbReference type="Pfam" id="PF00072">
    <property type="entry name" value="Response_reg"/>
    <property type="match status" value="1"/>
</dbReference>
<sequence length="237" mass="27225">MKNINILVVDDEKEIRQLIAIYLKNEGFNVLEAEDGMTAIALLRINDISLVILDIMMPDKNGIETCVEIRQVSKVPIIFLSAKGEQVDKILGLTAGADDYVTKPFHPLELVARVKSQLRRYLQYETEIEIPNTIKIEELTIKVDSHQVFKGTLEIKLTPREFQILLLLAKQPGKVFSISQIYETIWEEPSIAADNTVMVHIRKLREKIENNSREPKWIKTVWGVGYKIDLKKVYFSC</sequence>
<proteinExistence type="predicted"/>
<name>A0ABU5J5N5_9BACI</name>
<dbReference type="SUPFAM" id="SSF52172">
    <property type="entry name" value="CheY-like"/>
    <property type="match status" value="1"/>
</dbReference>
<keyword evidence="4 7" id="KW-0238">DNA-binding</keyword>
<dbReference type="Proteomes" id="UP001290455">
    <property type="component" value="Unassembled WGS sequence"/>
</dbReference>
<dbReference type="PANTHER" id="PTHR48111">
    <property type="entry name" value="REGULATOR OF RPOS"/>
    <property type="match status" value="1"/>
</dbReference>
<evidence type="ECO:0000313" key="11">
    <source>
        <dbReference type="Proteomes" id="UP001290455"/>
    </source>
</evidence>
<keyword evidence="5" id="KW-0804">Transcription</keyword>
<dbReference type="PROSITE" id="PS51755">
    <property type="entry name" value="OMPR_PHOB"/>
    <property type="match status" value="1"/>
</dbReference>
<dbReference type="SMART" id="SM00448">
    <property type="entry name" value="REC"/>
    <property type="match status" value="1"/>
</dbReference>